<keyword evidence="8" id="KW-0804">Transcription</keyword>
<dbReference type="AlphaFoldDB" id="A0A975B4H0"/>
<dbReference type="PROSITE" id="PS50044">
    <property type="entry name" value="SIGMA54_3"/>
    <property type="match status" value="1"/>
</dbReference>
<dbReference type="KEGG" id="dli:dnl_08450"/>
<feature type="region of interest" description="Disordered" evidence="9">
    <location>
        <begin position="46"/>
        <end position="76"/>
    </location>
</feature>
<dbReference type="GO" id="GO:0000428">
    <property type="term" value="C:DNA-directed RNA polymerase complex"/>
    <property type="evidence" value="ECO:0007669"/>
    <property type="project" value="UniProtKB-KW"/>
</dbReference>
<dbReference type="InterPro" id="IPR000394">
    <property type="entry name" value="RNA_pol_sigma_54"/>
</dbReference>
<dbReference type="Gene3D" id="1.10.10.1330">
    <property type="entry name" value="RNA polymerase sigma-54 factor, core-binding domain"/>
    <property type="match status" value="1"/>
</dbReference>
<feature type="compositionally biased region" description="Basic and acidic residues" evidence="9">
    <location>
        <begin position="55"/>
        <end position="76"/>
    </location>
</feature>
<keyword evidence="7" id="KW-0238">DNA-binding</keyword>
<evidence type="ECO:0000256" key="4">
    <source>
        <dbReference type="ARBA" id="ARBA00022695"/>
    </source>
</evidence>
<dbReference type="InterPro" id="IPR007046">
    <property type="entry name" value="RNA_pol_sigma_54_core-bd"/>
</dbReference>
<evidence type="ECO:0000256" key="6">
    <source>
        <dbReference type="ARBA" id="ARBA00023082"/>
    </source>
</evidence>
<comment type="similarity">
    <text evidence="1">Belongs to the sigma-54 factor family.</text>
</comment>
<dbReference type="Gene3D" id="1.10.10.60">
    <property type="entry name" value="Homeodomain-like"/>
    <property type="match status" value="1"/>
</dbReference>
<dbReference type="NCBIfam" id="TIGR02395">
    <property type="entry name" value="rpoN_sigma"/>
    <property type="match status" value="1"/>
</dbReference>
<reference evidence="12" key="1">
    <citation type="journal article" date="2021" name="Microb. Physiol.">
        <title>Proteogenomic Insights into the Physiology of Marine, Sulfate-Reducing, Filamentous Desulfonema limicola and Desulfonema magnum.</title>
        <authorList>
            <person name="Schnaars V."/>
            <person name="Wohlbrand L."/>
            <person name="Scheve S."/>
            <person name="Hinrichs C."/>
            <person name="Reinhardt R."/>
            <person name="Rabus R."/>
        </authorList>
    </citation>
    <scope>NUCLEOTIDE SEQUENCE</scope>
    <source>
        <strain evidence="12">5ac10</strain>
    </source>
</reference>
<sequence length="482" mass="55450">MALEIRQQLKLSQQLVMTPQLQMAIKLLQLSRLELVDAITQELEENPALEEIQETSEREDADTRGSDEAPDIKNDDISAKEVTIEEKLNDEIDWSNYIEEYNSPGKASFEAEGKESPQYEAFIAKKENLSDHLLWQLLMTSPDKEDEKIASLIIGNLNANGFLDISLEEIASMADTPVKNIKKVLKLLQTFDPVGICAENLQDSLLIQARYFGCDNDIVCDIIKDHISNLENKNYKAISKALKKDIRHIIEAVNIIKSLDPRPGLKFNNEEPQYITPDIYVYKMEDNDFAIVLNDDGMPRLRVNAFYQNAINCKEDIPGTARDYMQEKIRSASWLIKSIHQRQKTIYKVMESILKFQREFFEKGVAHLKPMILKDVADDIEMHESTISRVTTNKYVYTEQGIFELKYFFNSSINSVEGDSFSSASVQQKIRQIIESENPKKTFSDEKIAQILKESNIDIARRTVAKYRELMKILPSNKRKQF</sequence>
<dbReference type="Pfam" id="PF04963">
    <property type="entry name" value="Sigma54_CBD"/>
    <property type="match status" value="1"/>
</dbReference>
<dbReference type="GO" id="GO:0006352">
    <property type="term" value="P:DNA-templated transcription initiation"/>
    <property type="evidence" value="ECO:0007669"/>
    <property type="project" value="InterPro"/>
</dbReference>
<evidence type="ECO:0000259" key="10">
    <source>
        <dbReference type="Pfam" id="PF04552"/>
    </source>
</evidence>
<dbReference type="Pfam" id="PF00309">
    <property type="entry name" value="Sigma54_AID"/>
    <property type="match status" value="1"/>
</dbReference>
<gene>
    <name evidence="12" type="primary">rpoN</name>
    <name evidence="12" type="ORF">dnl_08450</name>
</gene>
<accession>A0A975B4H0</accession>
<keyword evidence="6" id="KW-0731">Sigma factor</keyword>
<dbReference type="PROSITE" id="PS00717">
    <property type="entry name" value="SIGMA54_1"/>
    <property type="match status" value="1"/>
</dbReference>
<evidence type="ECO:0000313" key="12">
    <source>
        <dbReference type="EMBL" id="QTA78621.1"/>
    </source>
</evidence>
<organism evidence="12 13">
    <name type="scientific">Desulfonema limicola</name>
    <dbReference type="NCBI Taxonomy" id="45656"/>
    <lineage>
        <taxon>Bacteria</taxon>
        <taxon>Pseudomonadati</taxon>
        <taxon>Thermodesulfobacteriota</taxon>
        <taxon>Desulfobacteria</taxon>
        <taxon>Desulfobacterales</taxon>
        <taxon>Desulfococcaceae</taxon>
        <taxon>Desulfonema</taxon>
    </lineage>
</organism>
<dbReference type="PANTHER" id="PTHR32248">
    <property type="entry name" value="RNA POLYMERASE SIGMA-54 FACTOR"/>
    <property type="match status" value="1"/>
</dbReference>
<evidence type="ECO:0000259" key="11">
    <source>
        <dbReference type="Pfam" id="PF04963"/>
    </source>
</evidence>
<proteinExistence type="inferred from homology"/>
<name>A0A975B4H0_9BACT</name>
<keyword evidence="13" id="KW-1185">Reference proteome</keyword>
<evidence type="ECO:0000313" key="13">
    <source>
        <dbReference type="Proteomes" id="UP000663720"/>
    </source>
</evidence>
<feature type="domain" description="RNA polymerase sigma factor 54 core-binding" evidence="11">
    <location>
        <begin position="119"/>
        <end position="307"/>
    </location>
</feature>
<keyword evidence="4" id="KW-0548">Nucleotidyltransferase</keyword>
<evidence type="ECO:0000256" key="5">
    <source>
        <dbReference type="ARBA" id="ARBA00023015"/>
    </source>
</evidence>
<dbReference type="PIRSF" id="PIRSF000774">
    <property type="entry name" value="RpoN"/>
    <property type="match status" value="1"/>
</dbReference>
<feature type="domain" description="RNA polymerase sigma factor 54 DNA-binding" evidence="10">
    <location>
        <begin position="323"/>
        <end position="481"/>
    </location>
</feature>
<dbReference type="GO" id="GO:0003677">
    <property type="term" value="F:DNA binding"/>
    <property type="evidence" value="ECO:0007669"/>
    <property type="project" value="UniProtKB-KW"/>
</dbReference>
<dbReference type="Proteomes" id="UP000663720">
    <property type="component" value="Chromosome"/>
</dbReference>
<dbReference type="EMBL" id="CP061799">
    <property type="protein sequence ID" value="QTA78621.1"/>
    <property type="molecule type" value="Genomic_DNA"/>
</dbReference>
<evidence type="ECO:0000256" key="9">
    <source>
        <dbReference type="SAM" id="MobiDB-lite"/>
    </source>
</evidence>
<evidence type="ECO:0000256" key="2">
    <source>
        <dbReference type="ARBA" id="ARBA00022478"/>
    </source>
</evidence>
<evidence type="ECO:0000256" key="1">
    <source>
        <dbReference type="ARBA" id="ARBA00008798"/>
    </source>
</evidence>
<dbReference type="RefSeq" id="WP_207690453.1">
    <property type="nucleotide sequence ID" value="NZ_CP061799.1"/>
</dbReference>
<evidence type="ECO:0000256" key="8">
    <source>
        <dbReference type="ARBA" id="ARBA00023163"/>
    </source>
</evidence>
<dbReference type="PRINTS" id="PR00045">
    <property type="entry name" value="SIGMA54FCT"/>
</dbReference>
<protein>
    <submittedName>
        <fullName evidence="12">RNA polymerase sigma 54 factor</fullName>
    </submittedName>
</protein>
<evidence type="ECO:0000256" key="3">
    <source>
        <dbReference type="ARBA" id="ARBA00022679"/>
    </source>
</evidence>
<dbReference type="PROSITE" id="PS00718">
    <property type="entry name" value="SIGMA54_2"/>
    <property type="match status" value="1"/>
</dbReference>
<dbReference type="PANTHER" id="PTHR32248:SF4">
    <property type="entry name" value="RNA POLYMERASE SIGMA-54 FACTOR"/>
    <property type="match status" value="1"/>
</dbReference>
<dbReference type="GO" id="GO:0001216">
    <property type="term" value="F:DNA-binding transcription activator activity"/>
    <property type="evidence" value="ECO:0007669"/>
    <property type="project" value="InterPro"/>
</dbReference>
<keyword evidence="2" id="KW-0240">DNA-directed RNA polymerase</keyword>
<dbReference type="GO" id="GO:0016987">
    <property type="term" value="F:sigma factor activity"/>
    <property type="evidence" value="ECO:0007669"/>
    <property type="project" value="UniProtKB-KW"/>
</dbReference>
<keyword evidence="5" id="KW-0805">Transcription regulation</keyword>
<dbReference type="NCBIfam" id="NF009118">
    <property type="entry name" value="PRK12469.1"/>
    <property type="match status" value="1"/>
</dbReference>
<dbReference type="InterPro" id="IPR038709">
    <property type="entry name" value="RpoN_core-bd_sf"/>
</dbReference>
<dbReference type="InterPro" id="IPR007634">
    <property type="entry name" value="RNA_pol_sigma_54_DNA-bd"/>
</dbReference>
<keyword evidence="3" id="KW-0808">Transferase</keyword>
<dbReference type="GO" id="GO:0016779">
    <property type="term" value="F:nucleotidyltransferase activity"/>
    <property type="evidence" value="ECO:0007669"/>
    <property type="project" value="UniProtKB-KW"/>
</dbReference>
<evidence type="ECO:0000256" key="7">
    <source>
        <dbReference type="ARBA" id="ARBA00023125"/>
    </source>
</evidence>
<dbReference type="Pfam" id="PF04552">
    <property type="entry name" value="Sigma54_DBD"/>
    <property type="match status" value="1"/>
</dbReference>